<dbReference type="CDD" id="cd08995">
    <property type="entry name" value="GH32_EcAec43-like"/>
    <property type="match status" value="1"/>
</dbReference>
<protein>
    <recommendedName>
        <fullName evidence="2">beta-fructofuranosidase</fullName>
        <ecNumber evidence="2">3.2.1.26</ecNumber>
    </recommendedName>
</protein>
<reference evidence="6 7" key="1">
    <citation type="journal article" date="2015" name="Genome Announc.">
        <title>Expanding the biotechnology potential of lactobacilli through comparative genomics of 213 strains and associated genera.</title>
        <authorList>
            <person name="Sun Z."/>
            <person name="Harris H.M."/>
            <person name="McCann A."/>
            <person name="Guo C."/>
            <person name="Argimon S."/>
            <person name="Zhang W."/>
            <person name="Yang X."/>
            <person name="Jeffery I.B."/>
            <person name="Cooney J.C."/>
            <person name="Kagawa T.F."/>
            <person name="Liu W."/>
            <person name="Song Y."/>
            <person name="Salvetti E."/>
            <person name="Wrobel A."/>
            <person name="Rasinkangas P."/>
            <person name="Parkhill J."/>
            <person name="Rea M.C."/>
            <person name="O'Sullivan O."/>
            <person name="Ritari J."/>
            <person name="Douillard F.P."/>
            <person name="Paul Ross R."/>
            <person name="Yang R."/>
            <person name="Briner A.E."/>
            <person name="Felis G.E."/>
            <person name="de Vos W.M."/>
            <person name="Barrangou R."/>
            <person name="Klaenhammer T.R."/>
            <person name="Caufield P.W."/>
            <person name="Cui Y."/>
            <person name="Zhang H."/>
            <person name="O'Toole P.W."/>
        </authorList>
    </citation>
    <scope>NUCLEOTIDE SEQUENCE [LARGE SCALE GENOMIC DNA]</scope>
    <source>
        <strain evidence="6 7">DSM 16991</strain>
    </source>
</reference>
<gene>
    <name evidence="6" type="ORF">FC91_GL000133</name>
</gene>
<dbReference type="eggNOG" id="COG1621">
    <property type="taxonomic scope" value="Bacteria"/>
</dbReference>
<comment type="similarity">
    <text evidence="1">Belongs to the glycosyl hydrolase 32 family.</text>
</comment>
<evidence type="ECO:0000313" key="7">
    <source>
        <dbReference type="Proteomes" id="UP000050949"/>
    </source>
</evidence>
<evidence type="ECO:0000313" key="6">
    <source>
        <dbReference type="EMBL" id="KRM29941.1"/>
    </source>
</evidence>
<evidence type="ECO:0000256" key="4">
    <source>
        <dbReference type="ARBA" id="ARBA00023295"/>
    </source>
</evidence>
<dbReference type="GO" id="GO:0005975">
    <property type="term" value="P:carbohydrate metabolic process"/>
    <property type="evidence" value="ECO:0007669"/>
    <property type="project" value="InterPro"/>
</dbReference>
<dbReference type="Proteomes" id="UP000050949">
    <property type="component" value="Unassembled WGS sequence"/>
</dbReference>
<dbReference type="EMBL" id="AZFW01000008">
    <property type="protein sequence ID" value="KRM29941.1"/>
    <property type="molecule type" value="Genomic_DNA"/>
</dbReference>
<dbReference type="InterPro" id="IPR013148">
    <property type="entry name" value="Glyco_hydro_32_N"/>
</dbReference>
<dbReference type="RefSeq" id="WP_081674661.1">
    <property type="nucleotide sequence ID" value="NZ_AUEH01000010.1"/>
</dbReference>
<dbReference type="PANTHER" id="PTHR43101:SF1">
    <property type="entry name" value="BETA-FRUCTOSIDASE"/>
    <property type="match status" value="1"/>
</dbReference>
<proteinExistence type="inferred from homology"/>
<dbReference type="SMART" id="SM00640">
    <property type="entry name" value="Glyco_32"/>
    <property type="match status" value="1"/>
</dbReference>
<dbReference type="AlphaFoldDB" id="A0A0R1XK87"/>
<dbReference type="GO" id="GO:0004564">
    <property type="term" value="F:beta-fructofuranosidase activity"/>
    <property type="evidence" value="ECO:0007669"/>
    <property type="project" value="UniProtKB-EC"/>
</dbReference>
<dbReference type="Pfam" id="PF00251">
    <property type="entry name" value="Glyco_hydro_32N"/>
    <property type="match status" value="1"/>
</dbReference>
<evidence type="ECO:0000256" key="1">
    <source>
        <dbReference type="ARBA" id="ARBA00009902"/>
    </source>
</evidence>
<name>A0A0R1XK87_9LACO</name>
<dbReference type="SUPFAM" id="SSF75005">
    <property type="entry name" value="Arabinanase/levansucrase/invertase"/>
    <property type="match status" value="1"/>
</dbReference>
<accession>A0A0R1XK87</accession>
<keyword evidence="4" id="KW-0326">Glycosidase</keyword>
<feature type="domain" description="Glycosyl hydrolase family 32 N-terminal" evidence="5">
    <location>
        <begin position="46"/>
        <end position="315"/>
    </location>
</feature>
<evidence type="ECO:0000256" key="2">
    <source>
        <dbReference type="ARBA" id="ARBA00012758"/>
    </source>
</evidence>
<dbReference type="InterPro" id="IPR001362">
    <property type="entry name" value="Glyco_hydro_32"/>
</dbReference>
<evidence type="ECO:0000259" key="5">
    <source>
        <dbReference type="Pfam" id="PF00251"/>
    </source>
</evidence>
<dbReference type="EC" id="3.2.1.26" evidence="2"/>
<dbReference type="PANTHER" id="PTHR43101">
    <property type="entry name" value="BETA-FRUCTOSIDASE"/>
    <property type="match status" value="1"/>
</dbReference>
<keyword evidence="3" id="KW-0378">Hydrolase</keyword>
<dbReference type="InterPro" id="IPR051214">
    <property type="entry name" value="GH32_Enzymes"/>
</dbReference>
<dbReference type="PATRIC" id="fig|1122147.4.peg.135"/>
<dbReference type="OrthoDB" id="9759709at2"/>
<sequence length="455" mass="51348">MMRHWKWIAAVLLLCLVGGGAYLTVQAKAKRDSRQITAVYPRAKESFVGDPMPFYDQGKFSIYYLEDLRNGEVGFHPFSLLTTQDFYHYTNAGQVIPYVNQEDSPERALGTGSVIKDQVGRYHAFYTAHNDTLSPKEAIMHATSNDGQKWTKQPKDTFKASANYQANDFRDPYVFYNTSAKEYWMLIATRNAATGVIARYTSKDLKQWQDQGVFFTNDMNNDSTLECPSVVQFKGRWYLAFSDQFDRRVVHYRVADKLTSTFKAPQHGQDYVDGAGFYAGRLVTDNQHLYLVGWIPTKEEHSDRLKYNWAGNLAVHELIPHGDTLVPQLPQAAAKQITNQQAALTDKRTKLPIASAARSVTLTLPASKNKKLILSVGDTNHIVVDQRAGKMAYYNTALTDIARGNPMTETTYQAAADGKIKIITEDDIIVVYAGNQAFSNRIYEAKKTPLTMQLQ</sequence>
<evidence type="ECO:0000256" key="3">
    <source>
        <dbReference type="ARBA" id="ARBA00022801"/>
    </source>
</evidence>
<comment type="caution">
    <text evidence="6">The sequence shown here is derived from an EMBL/GenBank/DDBJ whole genome shotgun (WGS) entry which is preliminary data.</text>
</comment>
<organism evidence="6 7">
    <name type="scientific">Schleiferilactobacillus harbinensis DSM 16991</name>
    <dbReference type="NCBI Taxonomy" id="1122147"/>
    <lineage>
        <taxon>Bacteria</taxon>
        <taxon>Bacillati</taxon>
        <taxon>Bacillota</taxon>
        <taxon>Bacilli</taxon>
        <taxon>Lactobacillales</taxon>
        <taxon>Lactobacillaceae</taxon>
        <taxon>Schleiferilactobacillus</taxon>
    </lineage>
</organism>
<dbReference type="Gene3D" id="2.115.10.20">
    <property type="entry name" value="Glycosyl hydrolase domain, family 43"/>
    <property type="match status" value="1"/>
</dbReference>
<dbReference type="InterPro" id="IPR023296">
    <property type="entry name" value="Glyco_hydro_beta-prop_sf"/>
</dbReference>